<dbReference type="AlphaFoldDB" id="X6PF34"/>
<accession>X6PF34</accession>
<gene>
    <name evidence="1" type="ORF">RFI_00345</name>
</gene>
<organism evidence="1 2">
    <name type="scientific">Reticulomyxa filosa</name>
    <dbReference type="NCBI Taxonomy" id="46433"/>
    <lineage>
        <taxon>Eukaryota</taxon>
        <taxon>Sar</taxon>
        <taxon>Rhizaria</taxon>
        <taxon>Retaria</taxon>
        <taxon>Foraminifera</taxon>
        <taxon>Monothalamids</taxon>
        <taxon>Reticulomyxidae</taxon>
        <taxon>Reticulomyxa</taxon>
    </lineage>
</organism>
<dbReference type="Proteomes" id="UP000023152">
    <property type="component" value="Unassembled WGS sequence"/>
</dbReference>
<keyword evidence="2" id="KW-1185">Reference proteome</keyword>
<evidence type="ECO:0000313" key="1">
    <source>
        <dbReference type="EMBL" id="ETO36718.1"/>
    </source>
</evidence>
<evidence type="ECO:0000313" key="2">
    <source>
        <dbReference type="Proteomes" id="UP000023152"/>
    </source>
</evidence>
<dbReference type="EMBL" id="ASPP01000356">
    <property type="protein sequence ID" value="ETO36718.1"/>
    <property type="molecule type" value="Genomic_DNA"/>
</dbReference>
<sequence length="132" mass="15824">MLKIAIYELKTCFISEFKLYKINKQISKQNKKLDKNITICDIIKITLQEKVKLMMILFECHIPCIHQDKNKINHISEQMKYVETQFAKLNNHFRTAKKDLTDFYIKLVITIEVRKNSTLKILDNYNENKKKI</sequence>
<protein>
    <submittedName>
        <fullName evidence="1">Uncharacterized protein</fullName>
    </submittedName>
</protein>
<comment type="caution">
    <text evidence="1">The sequence shown here is derived from an EMBL/GenBank/DDBJ whole genome shotgun (WGS) entry which is preliminary data.</text>
</comment>
<proteinExistence type="predicted"/>
<reference evidence="1 2" key="1">
    <citation type="journal article" date="2013" name="Curr. Biol.">
        <title>The Genome of the Foraminiferan Reticulomyxa filosa.</title>
        <authorList>
            <person name="Glockner G."/>
            <person name="Hulsmann N."/>
            <person name="Schleicher M."/>
            <person name="Noegel A.A."/>
            <person name="Eichinger L."/>
            <person name="Gallinger C."/>
            <person name="Pawlowski J."/>
            <person name="Sierra R."/>
            <person name="Euteneuer U."/>
            <person name="Pillet L."/>
            <person name="Moustafa A."/>
            <person name="Platzer M."/>
            <person name="Groth M."/>
            <person name="Szafranski K."/>
            <person name="Schliwa M."/>
        </authorList>
    </citation>
    <scope>NUCLEOTIDE SEQUENCE [LARGE SCALE GENOMIC DNA]</scope>
</reference>
<name>X6PF34_RETFI</name>